<proteinExistence type="predicted"/>
<evidence type="ECO:0000313" key="2">
    <source>
        <dbReference type="Proteomes" id="UP000005268"/>
    </source>
</evidence>
<sequence>MKMKHVELFTQHRFKANIGQLLKHRGVITLISTALPYQ</sequence>
<accession>I3UVX1</accession>
<gene>
    <name evidence="1" type="ORF">YSA_05322</name>
</gene>
<reference evidence="1 2" key="1">
    <citation type="journal article" date="2012" name="J. Bacteriol.">
        <title>Complete Genome Sequence of the Naphthalene-Degrading Pseudomonas putida Strain ND6.</title>
        <authorList>
            <person name="Li S."/>
            <person name="Zhao H."/>
            <person name="Li Y."/>
            <person name="Niu S."/>
            <person name="Cai B."/>
        </authorList>
    </citation>
    <scope>NUCLEOTIDE SEQUENCE [LARGE SCALE GENOMIC DNA]</scope>
    <source>
        <strain evidence="1 2">ND6</strain>
    </source>
</reference>
<organism evidence="1 2">
    <name type="scientific">Pseudomonas putida ND6</name>
    <dbReference type="NCBI Taxonomy" id="231023"/>
    <lineage>
        <taxon>Bacteria</taxon>
        <taxon>Pseudomonadati</taxon>
        <taxon>Pseudomonadota</taxon>
        <taxon>Gammaproteobacteria</taxon>
        <taxon>Pseudomonadales</taxon>
        <taxon>Pseudomonadaceae</taxon>
        <taxon>Pseudomonas</taxon>
    </lineage>
</organism>
<dbReference type="KEGG" id="ppi:YSA_05322"/>
<evidence type="ECO:0000313" key="1">
    <source>
        <dbReference type="EMBL" id="AFK69642.1"/>
    </source>
</evidence>
<dbReference type="EMBL" id="CP003588">
    <property type="protein sequence ID" value="AFK69642.1"/>
    <property type="molecule type" value="Genomic_DNA"/>
</dbReference>
<protein>
    <submittedName>
        <fullName evidence="1">Uncharacterized protein</fullName>
    </submittedName>
</protein>
<dbReference type="Proteomes" id="UP000005268">
    <property type="component" value="Chromosome"/>
</dbReference>
<dbReference type="HOGENOM" id="CLU_3331814_0_0_6"/>
<name>I3UVX1_PSEPU</name>
<dbReference type="AlphaFoldDB" id="I3UVX1"/>